<organism evidence="1 2">
    <name type="scientific">Stenomitos frigidus AS-A4</name>
    <dbReference type="NCBI Taxonomy" id="2933935"/>
    <lineage>
        <taxon>Bacteria</taxon>
        <taxon>Bacillati</taxon>
        <taxon>Cyanobacteriota</taxon>
        <taxon>Cyanophyceae</taxon>
        <taxon>Leptolyngbyales</taxon>
        <taxon>Leptolyngbyaceae</taxon>
        <taxon>Stenomitos</taxon>
    </lineage>
</organism>
<accession>A0ABV0KS00</accession>
<dbReference type="Proteomes" id="UP001476950">
    <property type="component" value="Unassembled WGS sequence"/>
</dbReference>
<proteinExistence type="predicted"/>
<reference evidence="1 2" key="1">
    <citation type="submission" date="2022-04" db="EMBL/GenBank/DDBJ databases">
        <title>Positive selection, recombination, and allopatry shape intraspecific diversity of widespread and dominant cyanobacteria.</title>
        <authorList>
            <person name="Wei J."/>
            <person name="Shu W."/>
            <person name="Hu C."/>
        </authorList>
    </citation>
    <scope>NUCLEOTIDE SEQUENCE [LARGE SCALE GENOMIC DNA]</scope>
    <source>
        <strain evidence="1 2">AS-A4</strain>
    </source>
</reference>
<dbReference type="EMBL" id="JAMPLM010000050">
    <property type="protein sequence ID" value="MEP1062000.1"/>
    <property type="molecule type" value="Genomic_DNA"/>
</dbReference>
<evidence type="ECO:0000313" key="2">
    <source>
        <dbReference type="Proteomes" id="UP001476950"/>
    </source>
</evidence>
<evidence type="ECO:0000313" key="1">
    <source>
        <dbReference type="EMBL" id="MEP1062000.1"/>
    </source>
</evidence>
<keyword evidence="2" id="KW-1185">Reference proteome</keyword>
<sequence length="50" mass="5683">MVFTRTEVKQLLAHLDGGHRLSASLLDGTGRRLAAGLKRRAKDVDFEYRR</sequence>
<comment type="caution">
    <text evidence="1">The sequence shown here is derived from an EMBL/GenBank/DDBJ whole genome shotgun (WGS) entry which is preliminary data.</text>
</comment>
<gene>
    <name evidence="1" type="ORF">NDI38_26860</name>
</gene>
<name>A0ABV0KS00_9CYAN</name>
<protein>
    <submittedName>
        <fullName evidence="1">Uncharacterized protein</fullName>
    </submittedName>
</protein>
<dbReference type="RefSeq" id="WP_190448854.1">
    <property type="nucleotide sequence ID" value="NZ_JAMPLM010000050.1"/>
</dbReference>